<dbReference type="STRING" id="1803665.GCA_001641335_05374"/>
<organism evidence="2 3">
    <name type="scientific">Bradyrhizobium stylosanthis</name>
    <dbReference type="NCBI Taxonomy" id="1803665"/>
    <lineage>
        <taxon>Bacteria</taxon>
        <taxon>Pseudomonadati</taxon>
        <taxon>Pseudomonadota</taxon>
        <taxon>Alphaproteobacteria</taxon>
        <taxon>Hyphomicrobiales</taxon>
        <taxon>Nitrobacteraceae</taxon>
        <taxon>Bradyrhizobium</taxon>
    </lineage>
</organism>
<dbReference type="AlphaFoldDB" id="A0A560DP83"/>
<name>A0A560DP83_9BRAD</name>
<feature type="chain" id="PRO_5021882644" description="UrcA family protein" evidence="1">
    <location>
        <begin position="23"/>
        <end position="105"/>
    </location>
</feature>
<comment type="caution">
    <text evidence="2">The sequence shown here is derived from an EMBL/GenBank/DDBJ whole genome shotgun (WGS) entry which is preliminary data.</text>
</comment>
<dbReference type="EMBL" id="VITK01000005">
    <property type="protein sequence ID" value="TWA98905.1"/>
    <property type="molecule type" value="Genomic_DNA"/>
</dbReference>
<keyword evidence="1" id="KW-0732">Signal</keyword>
<dbReference type="Proteomes" id="UP000319949">
    <property type="component" value="Unassembled WGS sequence"/>
</dbReference>
<gene>
    <name evidence="2" type="ORF">FBZ96_105583</name>
</gene>
<evidence type="ECO:0008006" key="4">
    <source>
        <dbReference type="Google" id="ProtNLM"/>
    </source>
</evidence>
<accession>A0A560DP83</accession>
<evidence type="ECO:0000256" key="1">
    <source>
        <dbReference type="SAM" id="SignalP"/>
    </source>
</evidence>
<evidence type="ECO:0000313" key="2">
    <source>
        <dbReference type="EMBL" id="TWA98905.1"/>
    </source>
</evidence>
<proteinExistence type="predicted"/>
<feature type="signal peptide" evidence="1">
    <location>
        <begin position="1"/>
        <end position="22"/>
    </location>
</feature>
<protein>
    <recommendedName>
        <fullName evidence="4">UrcA family protein</fullName>
    </recommendedName>
</protein>
<sequence length="105" mass="10948">MPRPALLLASLAINAISLPALASDCVSTSDIAASRAHWATVRNHPAGASENEKACRAFAASFYESVTTRQAAAGCIRSNDRLRDLAALDSEIEAFNTAIASRCGG</sequence>
<reference evidence="2 3" key="1">
    <citation type="submission" date="2019-06" db="EMBL/GenBank/DDBJ databases">
        <title>Genomic Encyclopedia of Type Strains, Phase IV (KMG-V): Genome sequencing to study the core and pangenomes of soil and plant-associated prokaryotes.</title>
        <authorList>
            <person name="Whitman W."/>
        </authorList>
    </citation>
    <scope>NUCLEOTIDE SEQUENCE [LARGE SCALE GENOMIC DNA]</scope>
    <source>
        <strain evidence="2 3">BR 510</strain>
    </source>
</reference>
<keyword evidence="3" id="KW-1185">Reference proteome</keyword>
<evidence type="ECO:0000313" key="3">
    <source>
        <dbReference type="Proteomes" id="UP000319949"/>
    </source>
</evidence>